<organism evidence="3">
    <name type="scientific">Aspergillus flavus</name>
    <dbReference type="NCBI Taxonomy" id="5059"/>
    <lineage>
        <taxon>Eukaryota</taxon>
        <taxon>Fungi</taxon>
        <taxon>Dikarya</taxon>
        <taxon>Ascomycota</taxon>
        <taxon>Pezizomycotina</taxon>
        <taxon>Eurotiomycetes</taxon>
        <taxon>Eurotiomycetidae</taxon>
        <taxon>Eurotiales</taxon>
        <taxon>Aspergillaceae</taxon>
        <taxon>Aspergillus</taxon>
        <taxon>Aspergillus subgen. Circumdati</taxon>
    </lineage>
</organism>
<dbReference type="VEuPathDB" id="FungiDB:F9C07_2133281"/>
<accession>A0A5N6GX12</accession>
<dbReference type="Gene3D" id="3.30.160.60">
    <property type="entry name" value="Classic Zinc Finger"/>
    <property type="match status" value="1"/>
</dbReference>
<dbReference type="GO" id="GO:0008270">
    <property type="term" value="F:zinc ion binding"/>
    <property type="evidence" value="ECO:0007669"/>
    <property type="project" value="UniProtKB-KW"/>
</dbReference>
<feature type="domain" description="C2H2-type" evidence="2">
    <location>
        <begin position="170"/>
        <end position="195"/>
    </location>
</feature>
<dbReference type="EMBL" id="ML734600">
    <property type="protein sequence ID" value="KAB8246357.1"/>
    <property type="molecule type" value="Genomic_DNA"/>
</dbReference>
<keyword evidence="1" id="KW-0479">Metal-binding</keyword>
<name>A0A5N6GX12_ASPFL</name>
<keyword evidence="1" id="KW-0863">Zinc-finger</keyword>
<dbReference type="InterPro" id="IPR013087">
    <property type="entry name" value="Znf_C2H2_type"/>
</dbReference>
<evidence type="ECO:0000313" key="3">
    <source>
        <dbReference type="EMBL" id="KAB8246357.1"/>
    </source>
</evidence>
<keyword evidence="1" id="KW-0862">Zinc</keyword>
<evidence type="ECO:0000256" key="1">
    <source>
        <dbReference type="PROSITE-ProRule" id="PRU00042"/>
    </source>
</evidence>
<dbReference type="VEuPathDB" id="FungiDB:AFLA_000255"/>
<dbReference type="AlphaFoldDB" id="A0A5N6GX12"/>
<dbReference type="PROSITE" id="PS00028">
    <property type="entry name" value="ZINC_FINGER_C2H2_1"/>
    <property type="match status" value="1"/>
</dbReference>
<gene>
    <name evidence="3" type="ORF">BDV35DRAFT_228187</name>
</gene>
<dbReference type="Pfam" id="PF00096">
    <property type="entry name" value="zf-C2H2"/>
    <property type="match status" value="1"/>
</dbReference>
<dbReference type="Proteomes" id="UP000325434">
    <property type="component" value="Unassembled WGS sequence"/>
</dbReference>
<dbReference type="PROSITE" id="PS50157">
    <property type="entry name" value="ZINC_FINGER_C2H2_2"/>
    <property type="match status" value="1"/>
</dbReference>
<dbReference type="SMART" id="SM00355">
    <property type="entry name" value="ZnF_C2H2"/>
    <property type="match status" value="2"/>
</dbReference>
<sequence length="195" mass="22250">MAWFPADPNWNDFYLPPGIQQELRDLETIFRDMPPVVNQNHAQPSDSLFHAPKVDATPPDPHNLIAPLTNHNQDFDNQPMMSLSPFSNTNEPQGMVPVPYAEQLSEPSVSPKVTPKSRKLRPQLKSVQLRGNSTSPLRCGWKDCKYNGTFGRKAELMRHIDVLHVSPHSYDCPVRGCRKVCNRQDNLLEHIRRAH</sequence>
<evidence type="ECO:0000259" key="2">
    <source>
        <dbReference type="PROSITE" id="PS50157"/>
    </source>
</evidence>
<protein>
    <recommendedName>
        <fullName evidence="2">C2H2-type domain-containing protein</fullName>
    </recommendedName>
</protein>
<proteinExistence type="predicted"/>
<reference evidence="3" key="1">
    <citation type="submission" date="2019-04" db="EMBL/GenBank/DDBJ databases">
        <title>Friends and foes A comparative genomics study of 23 Aspergillus species from section Flavi.</title>
        <authorList>
            <consortium name="DOE Joint Genome Institute"/>
            <person name="Kjaerbolling I."/>
            <person name="Vesth T."/>
            <person name="Frisvad J.C."/>
            <person name="Nybo J.L."/>
            <person name="Theobald S."/>
            <person name="Kildgaard S."/>
            <person name="Isbrandt T."/>
            <person name="Kuo A."/>
            <person name="Sato A."/>
            <person name="Lyhne E.K."/>
            <person name="Kogle M.E."/>
            <person name="Wiebenga A."/>
            <person name="Kun R.S."/>
            <person name="Lubbers R.J."/>
            <person name="Makela M.R."/>
            <person name="Barry K."/>
            <person name="Chovatia M."/>
            <person name="Clum A."/>
            <person name="Daum C."/>
            <person name="Haridas S."/>
            <person name="He G."/>
            <person name="LaButti K."/>
            <person name="Lipzen A."/>
            <person name="Mondo S."/>
            <person name="Riley R."/>
            <person name="Salamov A."/>
            <person name="Simmons B.A."/>
            <person name="Magnuson J.K."/>
            <person name="Henrissat B."/>
            <person name="Mortensen U.H."/>
            <person name="Larsen T.O."/>
            <person name="Devries R.P."/>
            <person name="Grigoriev I.V."/>
            <person name="Machida M."/>
            <person name="Baker S.E."/>
            <person name="Andersen M.R."/>
        </authorList>
    </citation>
    <scope>NUCLEOTIDE SEQUENCE [LARGE SCALE GENOMIC DNA]</scope>
    <source>
        <strain evidence="3">CBS 121.62</strain>
    </source>
</reference>